<reference evidence="1 2" key="1">
    <citation type="submission" date="2016-11" db="EMBL/GenBank/DDBJ databases">
        <authorList>
            <person name="Jaros S."/>
            <person name="Januszkiewicz K."/>
            <person name="Wedrychowicz H."/>
        </authorList>
    </citation>
    <scope>NUCLEOTIDE SEQUENCE [LARGE SCALE GENOMIC DNA]</scope>
    <source>
        <strain evidence="1 2">DSM 9297</strain>
    </source>
</reference>
<gene>
    <name evidence="1" type="ORF">SAMN05443636_0779</name>
</gene>
<dbReference type="EMBL" id="FQWV01000002">
    <property type="protein sequence ID" value="SHG68701.1"/>
    <property type="molecule type" value="Genomic_DNA"/>
</dbReference>
<evidence type="ECO:0000313" key="2">
    <source>
        <dbReference type="Proteomes" id="UP000184357"/>
    </source>
</evidence>
<protein>
    <submittedName>
        <fullName evidence="1">Uncharacterized protein</fullName>
    </submittedName>
</protein>
<accession>A0A1M5LUJ9</accession>
<name>A0A1M5LUJ9_9EURY</name>
<dbReference type="STRING" id="43928.SAMN05443636_0779"/>
<keyword evidence="2" id="KW-1185">Reference proteome</keyword>
<proteinExistence type="predicted"/>
<dbReference type="RefSeq" id="WP_073307107.1">
    <property type="nucleotide sequence ID" value="NZ_FQWV01000002.1"/>
</dbReference>
<sequence>MSRFRSSSLRSAVALALAILLVAGGAALPALASPAPVSACPPCDEGFVHAAAEHGLDTGVAESEATVRVHRNDSATWRVRVVPTNESALDRLAENASLARAVAGDSFGVRYGDGIDHRLLAADVRDGAFVIRYHTLGVVEDGPLGTSLLTYSATTSARTSTRIWARTN</sequence>
<evidence type="ECO:0000313" key="1">
    <source>
        <dbReference type="EMBL" id="SHG68701.1"/>
    </source>
</evidence>
<dbReference type="OrthoDB" id="242474at2157"/>
<dbReference type="AlphaFoldDB" id="A0A1M5LUJ9"/>
<dbReference type="Proteomes" id="UP000184357">
    <property type="component" value="Unassembled WGS sequence"/>
</dbReference>
<organism evidence="1 2">
    <name type="scientific">Halobaculum gomorrense</name>
    <dbReference type="NCBI Taxonomy" id="43928"/>
    <lineage>
        <taxon>Archaea</taxon>
        <taxon>Methanobacteriati</taxon>
        <taxon>Methanobacteriota</taxon>
        <taxon>Stenosarchaea group</taxon>
        <taxon>Halobacteria</taxon>
        <taxon>Halobacteriales</taxon>
        <taxon>Haloferacaceae</taxon>
        <taxon>Halobaculum</taxon>
    </lineage>
</organism>